<keyword evidence="7 11" id="KW-0249">Electron transport</keyword>
<dbReference type="AlphaFoldDB" id="A0A1V9YAN5"/>
<evidence type="ECO:0000256" key="10">
    <source>
        <dbReference type="ARBA" id="ARBA00023136"/>
    </source>
</evidence>
<comment type="function">
    <text evidence="11">Complex I functions in the transfer of electrons from NADH to the respiratory chain. Accessory subunit of the mitochondrial membrane respiratory chain NADH dehydrogenase (Complex I), that is believed not to be involved in catalysis.</text>
</comment>
<accession>A0A1V9YAN5</accession>
<evidence type="ECO:0000256" key="1">
    <source>
        <dbReference type="ARBA" id="ARBA00004298"/>
    </source>
</evidence>
<dbReference type="GO" id="GO:0005743">
    <property type="term" value="C:mitochondrial inner membrane"/>
    <property type="evidence" value="ECO:0007669"/>
    <property type="project" value="UniProtKB-SubCell"/>
</dbReference>
<keyword evidence="4 11" id="KW-0679">Respiratory chain</keyword>
<dbReference type="Pfam" id="PF06212">
    <property type="entry name" value="GRIM-19"/>
    <property type="match status" value="1"/>
</dbReference>
<name>A0A1V9YAN5_ACHHY</name>
<organism evidence="12 13">
    <name type="scientific">Achlya hypogyna</name>
    <name type="common">Oomycete</name>
    <name type="synonym">Protoachlya hypogyna</name>
    <dbReference type="NCBI Taxonomy" id="1202772"/>
    <lineage>
        <taxon>Eukaryota</taxon>
        <taxon>Sar</taxon>
        <taxon>Stramenopiles</taxon>
        <taxon>Oomycota</taxon>
        <taxon>Saprolegniomycetes</taxon>
        <taxon>Saprolegniales</taxon>
        <taxon>Achlyaceae</taxon>
        <taxon>Achlya</taxon>
    </lineage>
</organism>
<dbReference type="EMBL" id="JNBR01002420">
    <property type="protein sequence ID" value="OQR82785.1"/>
    <property type="molecule type" value="Genomic_DNA"/>
</dbReference>
<proteinExistence type="inferred from homology"/>
<dbReference type="STRING" id="1202772.A0A1V9YAN5"/>
<evidence type="ECO:0000256" key="6">
    <source>
        <dbReference type="ARBA" id="ARBA00022792"/>
    </source>
</evidence>
<evidence type="ECO:0000256" key="4">
    <source>
        <dbReference type="ARBA" id="ARBA00022660"/>
    </source>
</evidence>
<keyword evidence="6 11" id="KW-0999">Mitochondrion inner membrane</keyword>
<dbReference type="PANTHER" id="PTHR12966">
    <property type="entry name" value="NADH DEHYDROGENASE UBIQUINONE 1 ALPHA SUBCOMPLEX SUBUNIT 13"/>
    <property type="match status" value="1"/>
</dbReference>
<keyword evidence="5 11" id="KW-0812">Transmembrane</keyword>
<comment type="caution">
    <text evidence="12">The sequence shown here is derived from an EMBL/GenBank/DDBJ whole genome shotgun (WGS) entry which is preliminary data.</text>
</comment>
<feature type="transmembrane region" description="Helical" evidence="11">
    <location>
        <begin position="36"/>
        <end position="55"/>
    </location>
</feature>
<dbReference type="OrthoDB" id="3308at2759"/>
<evidence type="ECO:0000256" key="7">
    <source>
        <dbReference type="ARBA" id="ARBA00022982"/>
    </source>
</evidence>
<evidence type="ECO:0000256" key="9">
    <source>
        <dbReference type="ARBA" id="ARBA00023128"/>
    </source>
</evidence>
<protein>
    <recommendedName>
        <fullName evidence="11">NADH dehydrogenase [ubiquinone] 1 alpha subcomplex subunit 13</fullName>
    </recommendedName>
</protein>
<evidence type="ECO:0000256" key="3">
    <source>
        <dbReference type="ARBA" id="ARBA00022448"/>
    </source>
</evidence>
<gene>
    <name evidence="12" type="ORF">ACHHYP_15580</name>
</gene>
<sequence>MATPNFGRAVQDMPPAGGFKATNFARAVPVSRGPPGWALFAGCAAIVSFGFYVVGQTNQEIRAQRKEQRERRVAMLPFLQAEEDAEYLQVEAHYLDQEKERLKNVPGWKVGESPYHSGTWKVPVWAQEK</sequence>
<dbReference type="GO" id="GO:0045271">
    <property type="term" value="C:respiratory chain complex I"/>
    <property type="evidence" value="ECO:0007669"/>
    <property type="project" value="UniProtKB-UniRule"/>
</dbReference>
<keyword evidence="10 11" id="KW-0472">Membrane</keyword>
<evidence type="ECO:0000256" key="5">
    <source>
        <dbReference type="ARBA" id="ARBA00022692"/>
    </source>
</evidence>
<evidence type="ECO:0000256" key="11">
    <source>
        <dbReference type="RuleBase" id="RU368034"/>
    </source>
</evidence>
<evidence type="ECO:0000256" key="8">
    <source>
        <dbReference type="ARBA" id="ARBA00022989"/>
    </source>
</evidence>
<keyword evidence="3 11" id="KW-0813">Transport</keyword>
<dbReference type="InterPro" id="IPR009346">
    <property type="entry name" value="GRIM-19"/>
</dbReference>
<keyword evidence="13" id="KW-1185">Reference proteome</keyword>
<reference evidence="12 13" key="1">
    <citation type="journal article" date="2014" name="Genome Biol. Evol.">
        <title>The secreted proteins of Achlya hypogyna and Thraustotheca clavata identify the ancestral oomycete secretome and reveal gene acquisitions by horizontal gene transfer.</title>
        <authorList>
            <person name="Misner I."/>
            <person name="Blouin N."/>
            <person name="Leonard G."/>
            <person name="Richards T.A."/>
            <person name="Lane C.E."/>
        </authorList>
    </citation>
    <scope>NUCLEOTIDE SEQUENCE [LARGE SCALE GENOMIC DNA]</scope>
    <source>
        <strain evidence="12 13">ATCC 48635</strain>
    </source>
</reference>
<evidence type="ECO:0000313" key="13">
    <source>
        <dbReference type="Proteomes" id="UP000243579"/>
    </source>
</evidence>
<keyword evidence="9 11" id="KW-0496">Mitochondrion</keyword>
<comment type="similarity">
    <text evidence="2 11">Belongs to the complex I NDUFA13 subunit family.</text>
</comment>
<evidence type="ECO:0000256" key="2">
    <source>
        <dbReference type="ARBA" id="ARBA00007312"/>
    </source>
</evidence>
<evidence type="ECO:0000313" key="12">
    <source>
        <dbReference type="EMBL" id="OQR82785.1"/>
    </source>
</evidence>
<keyword evidence="8 11" id="KW-1133">Transmembrane helix</keyword>
<comment type="subcellular location">
    <subcellularLocation>
        <location evidence="1 11">Mitochondrion inner membrane</location>
        <topology evidence="1 11">Single-pass membrane protein</topology>
        <orientation evidence="1 11">Matrix side</orientation>
    </subcellularLocation>
</comment>
<dbReference type="PANTHER" id="PTHR12966:SF0">
    <property type="entry name" value="NADH DEHYDROGENASE [UBIQUINONE] 1 ALPHA SUBCOMPLEX SUBUNIT 13"/>
    <property type="match status" value="1"/>
</dbReference>
<dbReference type="Proteomes" id="UP000243579">
    <property type="component" value="Unassembled WGS sequence"/>
</dbReference>